<dbReference type="EMBL" id="JAJUBC010000021">
    <property type="protein sequence ID" value="MDD1794859.1"/>
    <property type="molecule type" value="Genomic_DNA"/>
</dbReference>
<evidence type="ECO:0008006" key="3">
    <source>
        <dbReference type="Google" id="ProtNLM"/>
    </source>
</evidence>
<proteinExistence type="predicted"/>
<evidence type="ECO:0000313" key="1">
    <source>
        <dbReference type="EMBL" id="MDD1794859.1"/>
    </source>
</evidence>
<organism evidence="1 2">
    <name type="scientific">Enterovibrio gelatinilyticus</name>
    <dbReference type="NCBI Taxonomy" id="2899819"/>
    <lineage>
        <taxon>Bacteria</taxon>
        <taxon>Pseudomonadati</taxon>
        <taxon>Pseudomonadota</taxon>
        <taxon>Gammaproteobacteria</taxon>
        <taxon>Vibrionales</taxon>
        <taxon>Vibrionaceae</taxon>
        <taxon>Enterovibrio</taxon>
    </lineage>
</organism>
<dbReference type="Proteomes" id="UP001149400">
    <property type="component" value="Unassembled WGS sequence"/>
</dbReference>
<dbReference type="RefSeq" id="WP_274165677.1">
    <property type="nucleotide sequence ID" value="NZ_JAJUBC010000021.1"/>
</dbReference>
<sequence>MDVFLFVFATVAVALAAKTLRSYFVYRAQLREFEINHQKTTGLNHAYQKELDTLRSRVEVLEKIVSSKGYIIDEEIQSLRSI</sequence>
<accession>A0ABT5R3M8</accession>
<keyword evidence="2" id="KW-1185">Reference proteome</keyword>
<name>A0ABT5R3M8_9GAMM</name>
<gene>
    <name evidence="1" type="ORF">LRP50_17140</name>
</gene>
<comment type="caution">
    <text evidence="1">The sequence shown here is derived from an EMBL/GenBank/DDBJ whole genome shotgun (WGS) entry which is preliminary data.</text>
</comment>
<protein>
    <recommendedName>
        <fullName evidence="3">Nitrite reductase</fullName>
    </recommendedName>
</protein>
<reference evidence="1" key="1">
    <citation type="submission" date="2021-12" db="EMBL/GenBank/DDBJ databases">
        <title>Enterovibrio ZSDZ35 sp. nov. and Enterovibrio ZSDZ42 sp. nov., isolated from coastal seawater in Qingdao.</title>
        <authorList>
            <person name="Zhang P."/>
        </authorList>
    </citation>
    <scope>NUCLEOTIDE SEQUENCE</scope>
    <source>
        <strain evidence="1">ZSDZ42</strain>
    </source>
</reference>
<evidence type="ECO:0000313" key="2">
    <source>
        <dbReference type="Proteomes" id="UP001149400"/>
    </source>
</evidence>